<dbReference type="GeneID" id="7845786"/>
<sequence>MSENKDIPIYRIALLGVSKVGKTQIVNQFVNNCFNPNHEETFQDTRPYRKLLNLGTDKNPMHVLLIIEDIFATNHPQIEASNGKEDNPVEKLFTSIVDNAMMKDKKEEDKKLNRIYANKQIYGYIFVFDASESINSDSNKSLKLLEPVIKFISNAESRGVNGDFVTKKIIVGNKKELLSDIELSQLKQNQTLRELGITYKFVSAKYNEDITTIFQEICKQIQEDPKIQTLEEEWQKEIKEGDKEDEGKQSSFKMGFGKKNQQDDDDDDENRDSSGDKSTLDSDFSQLPIYQPQGLQGLDTNCNIY</sequence>
<dbReference type="GO" id="GO:0005525">
    <property type="term" value="F:GTP binding"/>
    <property type="evidence" value="ECO:0007669"/>
    <property type="project" value="UniProtKB-KW"/>
</dbReference>
<dbReference type="GO" id="GO:0003924">
    <property type="term" value="F:GTPase activity"/>
    <property type="evidence" value="ECO:0007669"/>
    <property type="project" value="InterPro"/>
</dbReference>
<dbReference type="OrthoDB" id="293659at2759"/>
<dbReference type="Proteomes" id="UP000009168">
    <property type="component" value="Unassembled WGS sequence"/>
</dbReference>
<evidence type="ECO:0000256" key="3">
    <source>
        <dbReference type="SAM" id="MobiDB-lite"/>
    </source>
</evidence>
<dbReference type="InterPro" id="IPR001806">
    <property type="entry name" value="Small_GTPase"/>
</dbReference>
<name>Q239B0_TETTS</name>
<keyword evidence="1" id="KW-0547">Nucleotide-binding</keyword>
<dbReference type="InterPro" id="IPR020849">
    <property type="entry name" value="Small_GTPase_Ras-type"/>
</dbReference>
<dbReference type="InParanoid" id="Q239B0"/>
<dbReference type="PROSITE" id="PS51419">
    <property type="entry name" value="RAB"/>
    <property type="match status" value="1"/>
</dbReference>
<evidence type="ECO:0000256" key="1">
    <source>
        <dbReference type="ARBA" id="ARBA00022741"/>
    </source>
</evidence>
<evidence type="ECO:0000256" key="2">
    <source>
        <dbReference type="ARBA" id="ARBA00023134"/>
    </source>
</evidence>
<dbReference type="Pfam" id="PF00071">
    <property type="entry name" value="Ras"/>
    <property type="match status" value="1"/>
</dbReference>
<keyword evidence="5" id="KW-1185">Reference proteome</keyword>
<proteinExistence type="predicted"/>
<dbReference type="KEGG" id="tet:TTHERM_00449050"/>
<dbReference type="GO" id="GO:0007165">
    <property type="term" value="P:signal transduction"/>
    <property type="evidence" value="ECO:0007669"/>
    <property type="project" value="InterPro"/>
</dbReference>
<feature type="compositionally biased region" description="Basic and acidic residues" evidence="3">
    <location>
        <begin position="271"/>
        <end position="280"/>
    </location>
</feature>
<dbReference type="STRING" id="312017.Q239B0"/>
<dbReference type="SMR" id="Q239B0"/>
<dbReference type="AlphaFoldDB" id="Q239B0"/>
<dbReference type="RefSeq" id="XP_001013305.2">
    <property type="nucleotide sequence ID" value="XM_001013305.3"/>
</dbReference>
<dbReference type="eggNOG" id="ENOG502SR2Y">
    <property type="taxonomic scope" value="Eukaryota"/>
</dbReference>
<dbReference type="PRINTS" id="PR00449">
    <property type="entry name" value="RASTRNSFRMNG"/>
</dbReference>
<dbReference type="HOGENOM" id="CLU_913620_0_0_1"/>
<evidence type="ECO:0000313" key="4">
    <source>
        <dbReference type="EMBL" id="EAR93060.2"/>
    </source>
</evidence>
<accession>Q239B0</accession>
<dbReference type="SMART" id="SM00173">
    <property type="entry name" value="RAS"/>
    <property type="match status" value="1"/>
</dbReference>
<dbReference type="PANTHER" id="PTHR24070">
    <property type="entry name" value="RAS, DI-RAS, AND RHEB FAMILY MEMBERS OF SMALL GTPASE SUPERFAMILY"/>
    <property type="match status" value="1"/>
</dbReference>
<feature type="region of interest" description="Disordered" evidence="3">
    <location>
        <begin position="238"/>
        <end position="305"/>
    </location>
</feature>
<dbReference type="InterPro" id="IPR027417">
    <property type="entry name" value="P-loop_NTPase"/>
</dbReference>
<dbReference type="EMBL" id="GG662738">
    <property type="protein sequence ID" value="EAR93060.2"/>
    <property type="molecule type" value="Genomic_DNA"/>
</dbReference>
<evidence type="ECO:0000313" key="5">
    <source>
        <dbReference type="Proteomes" id="UP000009168"/>
    </source>
</evidence>
<organism evidence="4 5">
    <name type="scientific">Tetrahymena thermophila (strain SB210)</name>
    <dbReference type="NCBI Taxonomy" id="312017"/>
    <lineage>
        <taxon>Eukaryota</taxon>
        <taxon>Sar</taxon>
        <taxon>Alveolata</taxon>
        <taxon>Ciliophora</taxon>
        <taxon>Intramacronucleata</taxon>
        <taxon>Oligohymenophorea</taxon>
        <taxon>Hymenostomatida</taxon>
        <taxon>Tetrahymenina</taxon>
        <taxon>Tetrahymenidae</taxon>
        <taxon>Tetrahymena</taxon>
    </lineage>
</organism>
<feature type="compositionally biased region" description="Basic and acidic residues" evidence="3">
    <location>
        <begin position="238"/>
        <end position="248"/>
    </location>
</feature>
<dbReference type="GO" id="GO:0016020">
    <property type="term" value="C:membrane"/>
    <property type="evidence" value="ECO:0007669"/>
    <property type="project" value="InterPro"/>
</dbReference>
<dbReference type="OMA" id="PIIRIAV"/>
<gene>
    <name evidence="4" type="ORF">TTHERM_00449050</name>
</gene>
<dbReference type="Gene3D" id="3.40.50.300">
    <property type="entry name" value="P-loop containing nucleotide triphosphate hydrolases"/>
    <property type="match status" value="1"/>
</dbReference>
<dbReference type="SUPFAM" id="SSF52540">
    <property type="entry name" value="P-loop containing nucleoside triphosphate hydrolases"/>
    <property type="match status" value="1"/>
</dbReference>
<reference evidence="5" key="1">
    <citation type="journal article" date="2006" name="PLoS Biol.">
        <title>Macronuclear genome sequence of the ciliate Tetrahymena thermophila, a model eukaryote.</title>
        <authorList>
            <person name="Eisen J.A."/>
            <person name="Coyne R.S."/>
            <person name="Wu M."/>
            <person name="Wu D."/>
            <person name="Thiagarajan M."/>
            <person name="Wortman J.R."/>
            <person name="Badger J.H."/>
            <person name="Ren Q."/>
            <person name="Amedeo P."/>
            <person name="Jones K.M."/>
            <person name="Tallon L.J."/>
            <person name="Delcher A.L."/>
            <person name="Salzberg S.L."/>
            <person name="Silva J.C."/>
            <person name="Haas B.J."/>
            <person name="Majoros W.H."/>
            <person name="Farzad M."/>
            <person name="Carlton J.M."/>
            <person name="Smith R.K. Jr."/>
            <person name="Garg J."/>
            <person name="Pearlman R.E."/>
            <person name="Karrer K.M."/>
            <person name="Sun L."/>
            <person name="Manning G."/>
            <person name="Elde N.C."/>
            <person name="Turkewitz A.P."/>
            <person name="Asai D.J."/>
            <person name="Wilkes D.E."/>
            <person name="Wang Y."/>
            <person name="Cai H."/>
            <person name="Collins K."/>
            <person name="Stewart B.A."/>
            <person name="Lee S.R."/>
            <person name="Wilamowska K."/>
            <person name="Weinberg Z."/>
            <person name="Ruzzo W.L."/>
            <person name="Wloga D."/>
            <person name="Gaertig J."/>
            <person name="Frankel J."/>
            <person name="Tsao C.-C."/>
            <person name="Gorovsky M.A."/>
            <person name="Keeling P.J."/>
            <person name="Waller R.F."/>
            <person name="Patron N.J."/>
            <person name="Cherry J.M."/>
            <person name="Stover N.A."/>
            <person name="Krieger C.J."/>
            <person name="del Toro C."/>
            <person name="Ryder H.F."/>
            <person name="Williamson S.C."/>
            <person name="Barbeau R.A."/>
            <person name="Hamilton E.P."/>
            <person name="Orias E."/>
        </authorList>
    </citation>
    <scope>NUCLEOTIDE SEQUENCE [LARGE SCALE GENOMIC DNA]</scope>
    <source>
        <strain evidence="5">SB210</strain>
    </source>
</reference>
<keyword evidence="2" id="KW-0342">GTP-binding</keyword>
<protein>
    <submittedName>
        <fullName evidence="4">Ras family protein</fullName>
    </submittedName>
</protein>